<dbReference type="AlphaFoldDB" id="A0A067T6B8"/>
<dbReference type="STRING" id="685588.A0A067T6B8"/>
<reference evidence="2" key="1">
    <citation type="journal article" date="2014" name="Proc. Natl. Acad. Sci. U.S.A.">
        <title>Extensive sampling of basidiomycete genomes demonstrates inadequacy of the white-rot/brown-rot paradigm for wood decay fungi.</title>
        <authorList>
            <person name="Riley R."/>
            <person name="Salamov A.A."/>
            <person name="Brown D.W."/>
            <person name="Nagy L.G."/>
            <person name="Floudas D."/>
            <person name="Held B.W."/>
            <person name="Levasseur A."/>
            <person name="Lombard V."/>
            <person name="Morin E."/>
            <person name="Otillar R."/>
            <person name="Lindquist E.A."/>
            <person name="Sun H."/>
            <person name="LaButti K.M."/>
            <person name="Schmutz J."/>
            <person name="Jabbour D."/>
            <person name="Luo H."/>
            <person name="Baker S.E."/>
            <person name="Pisabarro A.G."/>
            <person name="Walton J.D."/>
            <person name="Blanchette R.A."/>
            <person name="Henrissat B."/>
            <person name="Martin F."/>
            <person name="Cullen D."/>
            <person name="Hibbett D.S."/>
            <person name="Grigoriev I.V."/>
        </authorList>
    </citation>
    <scope>NUCLEOTIDE SEQUENCE [LARGE SCALE GENOMIC DNA]</scope>
    <source>
        <strain evidence="2">CBS 339.88</strain>
    </source>
</reference>
<proteinExistence type="predicted"/>
<organism evidence="1 2">
    <name type="scientific">Galerina marginata (strain CBS 339.88)</name>
    <dbReference type="NCBI Taxonomy" id="685588"/>
    <lineage>
        <taxon>Eukaryota</taxon>
        <taxon>Fungi</taxon>
        <taxon>Dikarya</taxon>
        <taxon>Basidiomycota</taxon>
        <taxon>Agaricomycotina</taxon>
        <taxon>Agaricomycetes</taxon>
        <taxon>Agaricomycetidae</taxon>
        <taxon>Agaricales</taxon>
        <taxon>Agaricineae</taxon>
        <taxon>Strophariaceae</taxon>
        <taxon>Galerina</taxon>
    </lineage>
</organism>
<dbReference type="HOGENOM" id="CLU_011151_1_0_1"/>
<gene>
    <name evidence="1" type="ORF">GALMADRAFT_244185</name>
</gene>
<dbReference type="EMBL" id="KL142374">
    <property type="protein sequence ID" value="KDR78686.1"/>
    <property type="molecule type" value="Genomic_DNA"/>
</dbReference>
<name>A0A067T6B8_GALM3</name>
<evidence type="ECO:0000313" key="2">
    <source>
        <dbReference type="Proteomes" id="UP000027222"/>
    </source>
</evidence>
<protein>
    <submittedName>
        <fullName evidence="1">Uncharacterized protein</fullName>
    </submittedName>
</protein>
<dbReference type="OrthoDB" id="434783at2759"/>
<sequence>MALRYTPDILTSEVWERIAFYAVASEDTFLGPPSMICSLALLSRLVYAQISFKNNPRLYARIFRFKFDASAPARRLSERWRTTKCLASELIKRCRAMKRIKTKDLNVDDVWTAYLMMSENDGKNEAQLIQWADLKSYLRALIIYRGTSYDLAWFKNPTLDSLVVWLLWETSERESIRVEGSGSDFREYLLGLLHSFIITGYRHSSTYGPDTHFSLPLCNSLSRGDITGWQSSPTSEIVHYSHRVQLVSPVVAPAAVLSLVVQADSFQDQTNIPLFTSQLPLTRADAITQGQTGPTVADVLDFHLNTRPPTLTRCKLVIDGEFIEDLEVIQDAYVDSNESGRQGSFRHDEDWYRLAACHDPWIGDLPLRGVVYTPGMLAGCWAGRLLVADFELYTSLINHQFNPSTVSVRHEPLYWELKEHHCLSPNDPLTPGMDDWGDDLLNAWLPRGATFTHLEDSLEVYDPNTGHTAIYETVISGNAALYSSTSASEKLSRSWISDASDGEIAGLRTVESGFSNQEIRLDSTSTIDDDDEYCDTVSHRSTGISDILITGRTGETYGEAWGHYEIVGRVRPWDGLVVLLRVPSNPLEQHLGRWIFKGYLHDQNFVGRWRETSTPLDSIGYEGGFVVYKMKPAREF</sequence>
<keyword evidence="2" id="KW-1185">Reference proteome</keyword>
<evidence type="ECO:0000313" key="1">
    <source>
        <dbReference type="EMBL" id="KDR78686.1"/>
    </source>
</evidence>
<dbReference type="Proteomes" id="UP000027222">
    <property type="component" value="Unassembled WGS sequence"/>
</dbReference>
<accession>A0A067T6B8</accession>